<protein>
    <recommendedName>
        <fullName evidence="4">Bypass of forespore C C-terminal domain-containing protein</fullName>
    </recommendedName>
</protein>
<sequence length="179" mass="19247">MLSRCLVWTMAATLAADLVFPPKSPPPAAVFAGLAASAAESFSPPVEATNPRTARAEWFDVAAGRVLRTYPVTDELRRETERLLLAVDGVHPRARIEPDGGHILHVELSPPLRLSTRWVSGDVADVYIMFDAAKPDESVKLLLTRGSSVQWLTSSRSAAGLLAVLRTLDPLSAPPAAEE</sequence>
<evidence type="ECO:0000313" key="2">
    <source>
        <dbReference type="EMBL" id="PDO09213.1"/>
    </source>
</evidence>
<reference evidence="2 3" key="1">
    <citation type="submission" date="2016-12" db="EMBL/GenBank/DDBJ databases">
        <title>Candidatus Reconcilibacillus cellulovorans genome.</title>
        <authorList>
            <person name="Kolinko S."/>
            <person name="Wu Y.-W."/>
            <person name="Tachea F."/>
            <person name="Denzel E."/>
            <person name="Hiras J."/>
            <person name="Baecker N."/>
            <person name="Chan L.J."/>
            <person name="Eichorst S.A."/>
            <person name="Frey D."/>
            <person name="Adams P.D."/>
            <person name="Pray T."/>
            <person name="Tanjore D."/>
            <person name="Petzold C.J."/>
            <person name="Gladden J.M."/>
            <person name="Simmons B.A."/>
            <person name="Singer S.W."/>
        </authorList>
    </citation>
    <scope>NUCLEOTIDE SEQUENCE [LARGE SCALE GENOMIC DNA]</scope>
    <source>
        <strain evidence="2">JTherm</strain>
    </source>
</reference>
<dbReference type="EMBL" id="MOXJ01000059">
    <property type="protein sequence ID" value="PDO09213.1"/>
    <property type="molecule type" value="Genomic_DNA"/>
</dbReference>
<evidence type="ECO:0000313" key="3">
    <source>
        <dbReference type="Proteomes" id="UP000243688"/>
    </source>
</evidence>
<dbReference type="Proteomes" id="UP000243688">
    <property type="component" value="Unassembled WGS sequence"/>
</dbReference>
<feature type="chain" id="PRO_5038421790" description="Bypass of forespore C C-terminal domain-containing protein" evidence="1">
    <location>
        <begin position="16"/>
        <end position="179"/>
    </location>
</feature>
<dbReference type="AlphaFoldDB" id="A0A2A6DWV0"/>
<feature type="signal peptide" evidence="1">
    <location>
        <begin position="1"/>
        <end position="15"/>
    </location>
</feature>
<accession>A0A2A6DWV0</accession>
<organism evidence="2 3">
    <name type="scientific">Candidatus Reconcilbacillus cellulovorans</name>
    <dbReference type="NCBI Taxonomy" id="1906605"/>
    <lineage>
        <taxon>Bacteria</taxon>
        <taxon>Bacillati</taxon>
        <taxon>Bacillota</taxon>
        <taxon>Bacilli</taxon>
        <taxon>Bacillales</taxon>
        <taxon>Paenibacillaceae</taxon>
        <taxon>Candidatus Reconcilbacillus</taxon>
    </lineage>
</organism>
<evidence type="ECO:0000256" key="1">
    <source>
        <dbReference type="SAM" id="SignalP"/>
    </source>
</evidence>
<gene>
    <name evidence="2" type="ORF">BLM47_13815</name>
</gene>
<comment type="caution">
    <text evidence="2">The sequence shown here is derived from an EMBL/GenBank/DDBJ whole genome shotgun (WGS) entry which is preliminary data.</text>
</comment>
<evidence type="ECO:0008006" key="4">
    <source>
        <dbReference type="Google" id="ProtNLM"/>
    </source>
</evidence>
<name>A0A2A6DWV0_9BACL</name>
<keyword evidence="1" id="KW-0732">Signal</keyword>
<proteinExistence type="predicted"/>